<keyword evidence="3" id="KW-0813">Transport</keyword>
<dbReference type="CDD" id="cd06550">
    <property type="entry name" value="TM_ABC_iron-siderophores_like"/>
    <property type="match status" value="1"/>
</dbReference>
<reference evidence="10 11" key="1">
    <citation type="submission" date="2018-12" db="EMBL/GenBank/DDBJ databases">
        <title>Complete genome sequence of Flaviflexus sp. H23T48.</title>
        <authorList>
            <person name="Bae J.-W."/>
            <person name="Lee J.-Y."/>
        </authorList>
    </citation>
    <scope>NUCLEOTIDE SEQUENCE [LARGE SCALE GENOMIC DNA]</scope>
    <source>
        <strain evidence="10 11">H23T48</strain>
    </source>
</reference>
<feature type="transmembrane region" description="Helical" evidence="9">
    <location>
        <begin position="81"/>
        <end position="101"/>
    </location>
</feature>
<comment type="similarity">
    <text evidence="2">Belongs to the binding-protein-dependent transport system permease family. FecCD subfamily.</text>
</comment>
<feature type="transmembrane region" description="Helical" evidence="9">
    <location>
        <begin position="160"/>
        <end position="180"/>
    </location>
</feature>
<feature type="transmembrane region" description="Helical" evidence="9">
    <location>
        <begin position="346"/>
        <end position="366"/>
    </location>
</feature>
<dbReference type="KEGG" id="flh:EJ997_06720"/>
<dbReference type="InterPro" id="IPR037294">
    <property type="entry name" value="ABC_BtuC-like"/>
</dbReference>
<keyword evidence="11" id="KW-1185">Reference proteome</keyword>
<organism evidence="10 11">
    <name type="scientific">Flaviflexus ciconiae</name>
    <dbReference type="NCBI Taxonomy" id="2496867"/>
    <lineage>
        <taxon>Bacteria</taxon>
        <taxon>Bacillati</taxon>
        <taxon>Actinomycetota</taxon>
        <taxon>Actinomycetes</taxon>
        <taxon>Actinomycetales</taxon>
        <taxon>Actinomycetaceae</taxon>
        <taxon>Flaviflexus</taxon>
    </lineage>
</organism>
<evidence type="ECO:0000313" key="11">
    <source>
        <dbReference type="Proteomes" id="UP000280344"/>
    </source>
</evidence>
<dbReference type="OrthoDB" id="9796260at2"/>
<dbReference type="GO" id="GO:0022857">
    <property type="term" value="F:transmembrane transporter activity"/>
    <property type="evidence" value="ECO:0007669"/>
    <property type="project" value="InterPro"/>
</dbReference>
<gene>
    <name evidence="10" type="ORF">EJ997_06720</name>
</gene>
<dbReference type="EMBL" id="CP034593">
    <property type="protein sequence ID" value="AZQ77071.1"/>
    <property type="molecule type" value="Genomic_DNA"/>
</dbReference>
<dbReference type="Pfam" id="PF01032">
    <property type="entry name" value="FecCD"/>
    <property type="match status" value="1"/>
</dbReference>
<keyword evidence="7 9" id="KW-0472">Membrane</keyword>
<dbReference type="Proteomes" id="UP000280344">
    <property type="component" value="Chromosome"/>
</dbReference>
<evidence type="ECO:0000256" key="6">
    <source>
        <dbReference type="ARBA" id="ARBA00022989"/>
    </source>
</evidence>
<dbReference type="PANTHER" id="PTHR30472:SF19">
    <property type="entry name" value="PETROBACTIN IMPORT SYSTEM PERMEASE PROTEIN YCLO"/>
    <property type="match status" value="1"/>
</dbReference>
<feature type="transmembrane region" description="Helical" evidence="9">
    <location>
        <begin position="260"/>
        <end position="277"/>
    </location>
</feature>
<evidence type="ECO:0000256" key="8">
    <source>
        <dbReference type="SAM" id="MobiDB-lite"/>
    </source>
</evidence>
<proteinExistence type="inferred from homology"/>
<evidence type="ECO:0000256" key="1">
    <source>
        <dbReference type="ARBA" id="ARBA00004651"/>
    </source>
</evidence>
<dbReference type="AlphaFoldDB" id="A0A3Q9G1W7"/>
<evidence type="ECO:0000256" key="7">
    <source>
        <dbReference type="ARBA" id="ARBA00023136"/>
    </source>
</evidence>
<dbReference type="RefSeq" id="WP_126703876.1">
    <property type="nucleotide sequence ID" value="NZ_CP034593.1"/>
</dbReference>
<name>A0A3Q9G1W7_9ACTO</name>
<dbReference type="PANTHER" id="PTHR30472">
    <property type="entry name" value="FERRIC ENTEROBACTIN TRANSPORT SYSTEM PERMEASE PROTEIN"/>
    <property type="match status" value="1"/>
</dbReference>
<keyword evidence="4" id="KW-1003">Cell membrane</keyword>
<evidence type="ECO:0000256" key="4">
    <source>
        <dbReference type="ARBA" id="ARBA00022475"/>
    </source>
</evidence>
<evidence type="ECO:0000313" key="10">
    <source>
        <dbReference type="EMBL" id="AZQ77071.1"/>
    </source>
</evidence>
<evidence type="ECO:0000256" key="2">
    <source>
        <dbReference type="ARBA" id="ARBA00007935"/>
    </source>
</evidence>
<feature type="transmembrane region" description="Helical" evidence="9">
    <location>
        <begin position="373"/>
        <end position="393"/>
    </location>
</feature>
<dbReference type="GO" id="GO:0005886">
    <property type="term" value="C:plasma membrane"/>
    <property type="evidence" value="ECO:0007669"/>
    <property type="project" value="UniProtKB-SubCell"/>
</dbReference>
<comment type="subcellular location">
    <subcellularLocation>
        <location evidence="1">Cell membrane</location>
        <topology evidence="1">Multi-pass membrane protein</topology>
    </subcellularLocation>
</comment>
<evidence type="ECO:0000256" key="5">
    <source>
        <dbReference type="ARBA" id="ARBA00022692"/>
    </source>
</evidence>
<feature type="transmembrane region" description="Helical" evidence="9">
    <location>
        <begin position="306"/>
        <end position="334"/>
    </location>
</feature>
<dbReference type="InterPro" id="IPR000522">
    <property type="entry name" value="ABC_transptr_permease_BtuC"/>
</dbReference>
<feature type="region of interest" description="Disordered" evidence="8">
    <location>
        <begin position="37"/>
        <end position="60"/>
    </location>
</feature>
<protein>
    <submittedName>
        <fullName evidence="10">Enterochelin ABC transporter permease</fullName>
    </submittedName>
</protein>
<sequence>MNPPSNKLEDLPVIDSIIAPARPVKVPNTVADIVPDSVTDEPEAAAEPKQKAPRKKRFVRSTCSRGAHSGPFTSTKQRVRYTLVIGILLALAVVTTFGVLGYDNGMEFGSEGYWKIAGMRAESLVVMVIVALCQAFATVSFQTVTANRIITPSIMGFESLYTVIQTSVVFFFGASGVMLTMGMTQFILQVGLMVAFAGALYGWLLSGRFGNMHIMLLVGVVIGGGLGSLSTFMQRVMDPNEFDVLTARLFGNLSNADSDYFPLVIPAVLVCCVLLWMKGPRLNVLALGKDVTSNLGMNHKRETMKVLLLVSILMAMTTSLVGPMTFLGFLIATLAYSMTDTYDHRLIFPVATLLGYVVLSGAYFILRHVFYAGGAVTVIIEMVGGLVFLIVIMRKGRL</sequence>
<feature type="transmembrane region" description="Helical" evidence="9">
    <location>
        <begin position="212"/>
        <end position="233"/>
    </location>
</feature>
<keyword evidence="6 9" id="KW-1133">Transmembrane helix</keyword>
<dbReference type="Gene3D" id="1.10.3470.10">
    <property type="entry name" value="ABC transporter involved in vitamin B12 uptake, BtuC"/>
    <property type="match status" value="1"/>
</dbReference>
<evidence type="ECO:0000256" key="9">
    <source>
        <dbReference type="SAM" id="Phobius"/>
    </source>
</evidence>
<dbReference type="GO" id="GO:0033214">
    <property type="term" value="P:siderophore-iron import into cell"/>
    <property type="evidence" value="ECO:0007669"/>
    <property type="project" value="TreeGrafter"/>
</dbReference>
<keyword evidence="5 9" id="KW-0812">Transmembrane</keyword>
<accession>A0A3Q9G1W7</accession>
<feature type="transmembrane region" description="Helical" evidence="9">
    <location>
        <begin position="186"/>
        <end position="205"/>
    </location>
</feature>
<feature type="transmembrane region" description="Helical" evidence="9">
    <location>
        <begin position="121"/>
        <end position="139"/>
    </location>
</feature>
<evidence type="ECO:0000256" key="3">
    <source>
        <dbReference type="ARBA" id="ARBA00022448"/>
    </source>
</evidence>
<dbReference type="SUPFAM" id="SSF81345">
    <property type="entry name" value="ABC transporter involved in vitamin B12 uptake, BtuC"/>
    <property type="match status" value="1"/>
</dbReference>